<comment type="caution">
    <text evidence="1">The sequence shown here is derived from an EMBL/GenBank/DDBJ whole genome shotgun (WGS) entry which is preliminary data.</text>
</comment>
<evidence type="ECO:0000313" key="2">
    <source>
        <dbReference type="Proteomes" id="UP000652761"/>
    </source>
</evidence>
<dbReference type="PANTHER" id="PTHR31656">
    <property type="entry name" value="ROOT CAP DOMAIN-CONTAINING PROTEIN"/>
    <property type="match status" value="1"/>
</dbReference>
<accession>A0A843UMW9</accession>
<dbReference type="OrthoDB" id="2012063at2759"/>
<dbReference type="InterPro" id="IPR009646">
    <property type="entry name" value="Root_cap"/>
</dbReference>
<evidence type="ECO:0000313" key="1">
    <source>
        <dbReference type="EMBL" id="MQL82323.1"/>
    </source>
</evidence>
<keyword evidence="2" id="KW-1185">Reference proteome</keyword>
<dbReference type="EMBL" id="NMUH01000625">
    <property type="protein sequence ID" value="MQL82323.1"/>
    <property type="molecule type" value="Genomic_DNA"/>
</dbReference>
<name>A0A843UMW9_COLES</name>
<protein>
    <submittedName>
        <fullName evidence="1">Uncharacterized protein</fullName>
    </submittedName>
</protein>
<dbReference type="Proteomes" id="UP000652761">
    <property type="component" value="Unassembled WGS sequence"/>
</dbReference>
<gene>
    <name evidence="1" type="ORF">Taro_014800</name>
</gene>
<reference evidence="1" key="1">
    <citation type="submission" date="2017-07" db="EMBL/GenBank/DDBJ databases">
        <title>Taro Niue Genome Assembly and Annotation.</title>
        <authorList>
            <person name="Atibalentja N."/>
            <person name="Keating K."/>
            <person name="Fields C.J."/>
        </authorList>
    </citation>
    <scope>NUCLEOTIDE SEQUENCE</scope>
    <source>
        <strain evidence="1">Niue_2</strain>
        <tissue evidence="1">Leaf</tissue>
    </source>
</reference>
<sequence length="386" mass="42476">MICSLLRDRSPSDSYFFCRVDTGRKPNCEGYGSICYDPRFVGGDGVMFYFHGAKDGDFALVSDDQLHINGHFIGTRPPGRSRDFTWVQALAIMFESHSLEVAARTVATWNDKVDALTLRWDGKEIAVPVGTETEDGYWRVVTGEGREVVVERTDAANSARLRVAGLVEIDVKVRPIGEEEDRVHGYHLPPGDAFAHLEMQFRFASLTDGVEGVLGQTYRPGYLSPVKKGVAMPMMGGEDKYRVSSFLSTGCVACCFSLPAAPAETHNGAVQRQLPSPVAHDGKSDDDLTHINENGLEYHFLGDAKGRKSQIGWDTYLRTDKGGVMLDHITHARRRVGPGWAGTRDDARDRSPSARSLSCFLSATALLRSGVADNASGLRRCVVFRR</sequence>
<organism evidence="1 2">
    <name type="scientific">Colocasia esculenta</name>
    <name type="common">Wild taro</name>
    <name type="synonym">Arum esculentum</name>
    <dbReference type="NCBI Taxonomy" id="4460"/>
    <lineage>
        <taxon>Eukaryota</taxon>
        <taxon>Viridiplantae</taxon>
        <taxon>Streptophyta</taxon>
        <taxon>Embryophyta</taxon>
        <taxon>Tracheophyta</taxon>
        <taxon>Spermatophyta</taxon>
        <taxon>Magnoliopsida</taxon>
        <taxon>Liliopsida</taxon>
        <taxon>Araceae</taxon>
        <taxon>Aroideae</taxon>
        <taxon>Colocasieae</taxon>
        <taxon>Colocasia</taxon>
    </lineage>
</organism>
<proteinExistence type="predicted"/>
<dbReference type="AlphaFoldDB" id="A0A843UMW9"/>
<dbReference type="Pfam" id="PF06830">
    <property type="entry name" value="Root_cap"/>
    <property type="match status" value="1"/>
</dbReference>